<dbReference type="InterPro" id="IPR001810">
    <property type="entry name" value="F-box_dom"/>
</dbReference>
<gene>
    <name evidence="2" type="ORF">ARMOST_17221</name>
</gene>
<dbReference type="Pfam" id="PF12937">
    <property type="entry name" value="F-box-like"/>
    <property type="match status" value="1"/>
</dbReference>
<dbReference type="OrthoDB" id="3193353at2759"/>
<dbReference type="InterPro" id="IPR036047">
    <property type="entry name" value="F-box-like_dom_sf"/>
</dbReference>
<dbReference type="Gene3D" id="1.20.1280.50">
    <property type="match status" value="1"/>
</dbReference>
<protein>
    <recommendedName>
        <fullName evidence="1">F-box domain-containing protein</fullName>
    </recommendedName>
</protein>
<dbReference type="OMA" id="WIDSHTE"/>
<accession>A0A284RYE7</accession>
<dbReference type="EMBL" id="FUEG01000021">
    <property type="protein sequence ID" value="SJL13773.1"/>
    <property type="molecule type" value="Genomic_DNA"/>
</dbReference>
<dbReference type="Proteomes" id="UP000219338">
    <property type="component" value="Unassembled WGS sequence"/>
</dbReference>
<proteinExistence type="predicted"/>
<organism evidence="2 3">
    <name type="scientific">Armillaria ostoyae</name>
    <name type="common">Armillaria root rot fungus</name>
    <dbReference type="NCBI Taxonomy" id="47428"/>
    <lineage>
        <taxon>Eukaryota</taxon>
        <taxon>Fungi</taxon>
        <taxon>Dikarya</taxon>
        <taxon>Basidiomycota</taxon>
        <taxon>Agaricomycotina</taxon>
        <taxon>Agaricomycetes</taxon>
        <taxon>Agaricomycetidae</taxon>
        <taxon>Agaricales</taxon>
        <taxon>Marasmiineae</taxon>
        <taxon>Physalacriaceae</taxon>
        <taxon>Armillaria</taxon>
    </lineage>
</organism>
<evidence type="ECO:0000313" key="3">
    <source>
        <dbReference type="Proteomes" id="UP000219338"/>
    </source>
</evidence>
<dbReference type="PROSITE" id="PS50181">
    <property type="entry name" value="FBOX"/>
    <property type="match status" value="1"/>
</dbReference>
<dbReference type="SMART" id="SM00256">
    <property type="entry name" value="FBOX"/>
    <property type="match status" value="1"/>
</dbReference>
<evidence type="ECO:0000313" key="2">
    <source>
        <dbReference type="EMBL" id="SJL13773.1"/>
    </source>
</evidence>
<reference evidence="3" key="1">
    <citation type="journal article" date="2017" name="Nat. Ecol. Evol.">
        <title>Genome expansion and lineage-specific genetic innovations in the forest pathogenic fungi Armillaria.</title>
        <authorList>
            <person name="Sipos G."/>
            <person name="Prasanna A.N."/>
            <person name="Walter M.C."/>
            <person name="O'Connor E."/>
            <person name="Balint B."/>
            <person name="Krizsan K."/>
            <person name="Kiss B."/>
            <person name="Hess J."/>
            <person name="Varga T."/>
            <person name="Slot J."/>
            <person name="Riley R."/>
            <person name="Boka B."/>
            <person name="Rigling D."/>
            <person name="Barry K."/>
            <person name="Lee J."/>
            <person name="Mihaltcheva S."/>
            <person name="LaButti K."/>
            <person name="Lipzen A."/>
            <person name="Waldron R."/>
            <person name="Moloney N.M."/>
            <person name="Sperisen C."/>
            <person name="Kredics L."/>
            <person name="Vagvoelgyi C."/>
            <person name="Patrignani A."/>
            <person name="Fitzpatrick D."/>
            <person name="Nagy I."/>
            <person name="Doyle S."/>
            <person name="Anderson J.B."/>
            <person name="Grigoriev I.V."/>
            <person name="Gueldener U."/>
            <person name="Muensterkoetter M."/>
            <person name="Nagy L.G."/>
        </authorList>
    </citation>
    <scope>NUCLEOTIDE SEQUENCE [LARGE SCALE GENOMIC DNA]</scope>
    <source>
        <strain evidence="3">C18/9</strain>
    </source>
</reference>
<evidence type="ECO:0000259" key="1">
    <source>
        <dbReference type="PROSITE" id="PS50181"/>
    </source>
</evidence>
<feature type="domain" description="F-box" evidence="1">
    <location>
        <begin position="1"/>
        <end position="46"/>
    </location>
</feature>
<keyword evidence="3" id="KW-1185">Reference proteome</keyword>
<name>A0A284RYE7_ARMOS</name>
<sequence length="476" mass="53144">MPFLDLPVDLFLSIFRFLSLNDILRIRQVCRYLQELCRLPSVWHLLLRTQIVEQNIPFPSGPPGWLNNLGAGELEGLVVRAVRARRNWTSPSPRATRQLEISIAPTRLPAQQRRVIALKIFTRGPRSYILSAALSIHAQPNPPQLCIECWDINRTPLCIARRQGPWLGGCAFNKDTSYPPSVAVKGQDSGLQVFAISTTAHNAASAFTNIAKITGPVHELLAFAGSIILIRNHTDQLFVCDVRRAGHRMELIKPPLPPLQAAQPAQAEACFETLVFNDFLIILRSRFLAIYSLRLFRQSTTSRGVLHPLAHHVWQWNVDSGRLAFHTSHTRGPRPISILVRFASSFPWPTNMLNHFVIYPNPPGSHSLYNFTPIQVQTISAPLRLFALSDMAIGEYNTAVWLDTDTESYFLQASSGQRLAGCVLGAGNEDQVVYMNASAVYNIHEGSSWTRVTLDERNGKIAIGTLDGRVIILELA</sequence>
<dbReference type="SUPFAM" id="SSF81383">
    <property type="entry name" value="F-box domain"/>
    <property type="match status" value="1"/>
</dbReference>
<dbReference type="AlphaFoldDB" id="A0A284RYE7"/>